<dbReference type="RefSeq" id="WP_106710206.1">
    <property type="nucleotide sequence ID" value="NZ_PGGO01000003.1"/>
</dbReference>
<reference evidence="3" key="1">
    <citation type="submission" date="2017-11" db="EMBL/GenBank/DDBJ databases">
        <authorList>
            <person name="Kuznetsova I."/>
            <person name="Sazanova A."/>
            <person name="Chirak E."/>
            <person name="Safronova V."/>
            <person name="Willems A."/>
        </authorList>
    </citation>
    <scope>NUCLEOTIDE SEQUENCE [LARGE SCALE GENOMIC DNA]</scope>
    <source>
        <strain evidence="3">STM 196</strain>
    </source>
</reference>
<feature type="region of interest" description="Disordered" evidence="1">
    <location>
        <begin position="1"/>
        <end position="72"/>
    </location>
</feature>
<dbReference type="Pfam" id="PF13770">
    <property type="entry name" value="DUF4169"/>
    <property type="match status" value="1"/>
</dbReference>
<dbReference type="OrthoDB" id="7173889at2"/>
<keyword evidence="3" id="KW-1185">Reference proteome</keyword>
<feature type="compositionally biased region" description="Basic and acidic residues" evidence="1">
    <location>
        <begin position="49"/>
        <end position="72"/>
    </location>
</feature>
<accession>A0A2P7BTU8</accession>
<evidence type="ECO:0000256" key="1">
    <source>
        <dbReference type="SAM" id="MobiDB-lite"/>
    </source>
</evidence>
<name>A0A2P7BTU8_9HYPH</name>
<proteinExistence type="predicted"/>
<gene>
    <name evidence="2" type="ORF">CU102_06530</name>
</gene>
<evidence type="ECO:0000313" key="3">
    <source>
        <dbReference type="Proteomes" id="UP000241444"/>
    </source>
</evidence>
<organism evidence="2 3">
    <name type="scientific">Phyllobacterium brassicacearum</name>
    <dbReference type="NCBI Taxonomy" id="314235"/>
    <lineage>
        <taxon>Bacteria</taxon>
        <taxon>Pseudomonadati</taxon>
        <taxon>Pseudomonadota</taxon>
        <taxon>Alphaproteobacteria</taxon>
        <taxon>Hyphomicrobiales</taxon>
        <taxon>Phyllobacteriaceae</taxon>
        <taxon>Phyllobacterium</taxon>
    </lineage>
</organism>
<dbReference type="AlphaFoldDB" id="A0A2P7BTU8"/>
<sequence length="72" mass="8365">MAEIINLRLAKKRKSKDVKDKTAEQNRILSGRTKAEKQFERNAKRKSARFLDDNRLERSDAQKTTESDTDGK</sequence>
<comment type="caution">
    <text evidence="2">The sequence shown here is derived from an EMBL/GenBank/DDBJ whole genome shotgun (WGS) entry which is preliminary data.</text>
</comment>
<dbReference type="EMBL" id="PGGO01000003">
    <property type="protein sequence ID" value="PSH69904.1"/>
    <property type="molecule type" value="Genomic_DNA"/>
</dbReference>
<evidence type="ECO:0000313" key="2">
    <source>
        <dbReference type="EMBL" id="PSH69904.1"/>
    </source>
</evidence>
<protein>
    <submittedName>
        <fullName evidence="2">DUF4169 domain-containing protein</fullName>
    </submittedName>
</protein>
<feature type="compositionally biased region" description="Basic and acidic residues" evidence="1">
    <location>
        <begin position="33"/>
        <end position="42"/>
    </location>
</feature>
<dbReference type="InterPro" id="IPR025227">
    <property type="entry name" value="DUF4169"/>
</dbReference>
<dbReference type="Proteomes" id="UP000241444">
    <property type="component" value="Unassembled WGS sequence"/>
</dbReference>